<dbReference type="PANTHER" id="PTHR12215:SF10">
    <property type="entry name" value="L-AMINOADIPATE-SEMIALDEHYDE DEHYDROGENASE-PHOSPHOPANTETHEINYL TRANSFERASE"/>
    <property type="match status" value="1"/>
</dbReference>
<dbReference type="InterPro" id="IPR050559">
    <property type="entry name" value="P-Pant_transferase_sf"/>
</dbReference>
<dbReference type="Proteomes" id="UP001442841">
    <property type="component" value="Chromosome"/>
</dbReference>
<evidence type="ECO:0000259" key="3">
    <source>
        <dbReference type="Pfam" id="PF01648"/>
    </source>
</evidence>
<evidence type="ECO:0000313" key="4">
    <source>
        <dbReference type="EMBL" id="XAN08666.1"/>
    </source>
</evidence>
<dbReference type="SUPFAM" id="SSF56214">
    <property type="entry name" value="4'-phosphopantetheinyl transferase"/>
    <property type="match status" value="2"/>
</dbReference>
<dbReference type="InterPro" id="IPR008278">
    <property type="entry name" value="4-PPantetheinyl_Trfase_dom"/>
</dbReference>
<protein>
    <submittedName>
        <fullName evidence="4">4'-phosphopantetheinyl transferase superfamily protein</fullName>
    </submittedName>
</protein>
<organism evidence="4 5">
    <name type="scientific">Ammonicoccus fulvus</name>
    <dbReference type="NCBI Taxonomy" id="3138240"/>
    <lineage>
        <taxon>Bacteria</taxon>
        <taxon>Bacillati</taxon>
        <taxon>Actinomycetota</taxon>
        <taxon>Actinomycetes</taxon>
        <taxon>Propionibacteriales</taxon>
        <taxon>Propionibacteriaceae</taxon>
        <taxon>Ammonicoccus</taxon>
    </lineage>
</organism>
<feature type="domain" description="4'-phosphopantetheinyl transferase" evidence="3">
    <location>
        <begin position="121"/>
        <end position="214"/>
    </location>
</feature>
<proteinExistence type="inferred from homology"/>
<evidence type="ECO:0000256" key="2">
    <source>
        <dbReference type="ARBA" id="ARBA00022679"/>
    </source>
</evidence>
<sequence>MSVGSTTQSFTHPRIWWATPRESGLSGSSGLSGLLSPAERERARGVGHAGNRAWFVTGRALLRLVVGERLGLDPVDIPLSLECRVCGSSAHGRPMLASTPDLHLSIAHAGDVVGVALHCHPIGLDVEPTAPADGPEADPQSAVGSLAALSSIVLTPDERARLDRLPLQEHRQLLLRTWVRKEALLKATGWGLALPPDRIVLDPSGNPLVDGWPELLGPTPSDARIVDLAARPGYVASVAVLEGDAVVTEHDGDAVLDAWAQGHHLPRFAS</sequence>
<dbReference type="Pfam" id="PF01648">
    <property type="entry name" value="ACPS"/>
    <property type="match status" value="1"/>
</dbReference>
<gene>
    <name evidence="4" type="ORF">AADG42_15585</name>
</gene>
<evidence type="ECO:0000313" key="5">
    <source>
        <dbReference type="Proteomes" id="UP001442841"/>
    </source>
</evidence>
<keyword evidence="5" id="KW-1185">Reference proteome</keyword>
<dbReference type="EMBL" id="CP154795">
    <property type="protein sequence ID" value="XAN08666.1"/>
    <property type="molecule type" value="Genomic_DNA"/>
</dbReference>
<name>A0ABZ3FRF0_9ACTN</name>
<keyword evidence="2 4" id="KW-0808">Transferase</keyword>
<dbReference type="GO" id="GO:0016740">
    <property type="term" value="F:transferase activity"/>
    <property type="evidence" value="ECO:0007669"/>
    <property type="project" value="UniProtKB-KW"/>
</dbReference>
<dbReference type="Gene3D" id="3.90.470.20">
    <property type="entry name" value="4'-phosphopantetheinyl transferase domain"/>
    <property type="match status" value="2"/>
</dbReference>
<reference evidence="4 5" key="1">
    <citation type="submission" date="2024-04" db="EMBL/GenBank/DDBJ databases">
        <title>Isolation of an actinomycete strain from pig manure.</title>
        <authorList>
            <person name="Gong T."/>
            <person name="Yu Z."/>
            <person name="An M."/>
            <person name="Wei C."/>
            <person name="Yang W."/>
            <person name="Liu L."/>
        </authorList>
    </citation>
    <scope>NUCLEOTIDE SEQUENCE [LARGE SCALE GENOMIC DNA]</scope>
    <source>
        <strain evidence="4 5">ZF39</strain>
    </source>
</reference>
<dbReference type="RefSeq" id="WP_425310093.1">
    <property type="nucleotide sequence ID" value="NZ_CP154795.1"/>
</dbReference>
<dbReference type="PANTHER" id="PTHR12215">
    <property type="entry name" value="PHOSPHOPANTETHEINE TRANSFERASE"/>
    <property type="match status" value="1"/>
</dbReference>
<dbReference type="InterPro" id="IPR037143">
    <property type="entry name" value="4-PPantetheinyl_Trfase_dom_sf"/>
</dbReference>
<evidence type="ECO:0000256" key="1">
    <source>
        <dbReference type="ARBA" id="ARBA00010990"/>
    </source>
</evidence>
<accession>A0ABZ3FRF0</accession>
<comment type="similarity">
    <text evidence="1">Belongs to the P-Pant transferase superfamily. Gsp/Sfp/HetI/AcpT family.</text>
</comment>